<dbReference type="AlphaFoldDB" id="A0A0C2BUW1"/>
<keyword evidence="3" id="KW-0449">Lipoprotein</keyword>
<keyword evidence="1" id="KW-0732">Signal</keyword>
<protein>
    <submittedName>
        <fullName evidence="3">Lipoprotein transmembrane</fullName>
    </submittedName>
</protein>
<dbReference type="InterPro" id="IPR016088">
    <property type="entry name" value="Chalcone_isomerase_3-sand"/>
</dbReference>
<keyword evidence="3" id="KW-0812">Transmembrane</keyword>
<gene>
    <name evidence="3" type="ORF">TSA66_17045</name>
</gene>
<evidence type="ECO:0000259" key="2">
    <source>
        <dbReference type="Pfam" id="PF16036"/>
    </source>
</evidence>
<evidence type="ECO:0000256" key="1">
    <source>
        <dbReference type="SAM" id="SignalP"/>
    </source>
</evidence>
<comment type="caution">
    <text evidence="3">The sequence shown here is derived from an EMBL/GenBank/DDBJ whole genome shotgun (WGS) entry which is preliminary data.</text>
</comment>
<accession>A0A0C2BUW1</accession>
<keyword evidence="4" id="KW-1185">Reference proteome</keyword>
<evidence type="ECO:0000313" key="3">
    <source>
        <dbReference type="EMBL" id="KIF83809.1"/>
    </source>
</evidence>
<dbReference type="InterPro" id="IPR016087">
    <property type="entry name" value="Chalcone_isomerase"/>
</dbReference>
<name>A0A0C2BUW1_9BURK</name>
<dbReference type="Gene3D" id="3.50.70.10">
    <property type="match status" value="1"/>
</dbReference>
<dbReference type="EMBL" id="JWJG01000028">
    <property type="protein sequence ID" value="KIF83809.1"/>
    <property type="molecule type" value="Genomic_DNA"/>
</dbReference>
<dbReference type="SUPFAM" id="SSF54626">
    <property type="entry name" value="Chalcone isomerase"/>
    <property type="match status" value="1"/>
</dbReference>
<keyword evidence="3" id="KW-0472">Membrane</keyword>
<dbReference type="STRING" id="709839.TSA66_17045"/>
<proteinExistence type="predicted"/>
<dbReference type="GO" id="GO:0016872">
    <property type="term" value="F:intramolecular lyase activity"/>
    <property type="evidence" value="ECO:0007669"/>
    <property type="project" value="InterPro"/>
</dbReference>
<feature type="chain" id="PRO_5002146787" evidence="1">
    <location>
        <begin position="27"/>
        <end position="196"/>
    </location>
</feature>
<dbReference type="Proteomes" id="UP000031572">
    <property type="component" value="Unassembled WGS sequence"/>
</dbReference>
<feature type="domain" description="Chalcone isomerase" evidence="2">
    <location>
        <begin position="26"/>
        <end position="195"/>
    </location>
</feature>
<dbReference type="InterPro" id="IPR036298">
    <property type="entry name" value="Chalcone_isomerase_sf"/>
</dbReference>
<organism evidence="3 4">
    <name type="scientific">Noviherbaspirillum autotrophicum</name>
    <dbReference type="NCBI Taxonomy" id="709839"/>
    <lineage>
        <taxon>Bacteria</taxon>
        <taxon>Pseudomonadati</taxon>
        <taxon>Pseudomonadota</taxon>
        <taxon>Betaproteobacteria</taxon>
        <taxon>Burkholderiales</taxon>
        <taxon>Oxalobacteraceae</taxon>
        <taxon>Noviherbaspirillum</taxon>
    </lineage>
</organism>
<sequence>MKFGMRIKQLLIVGGLVAGFCQGASAAEVAGVKFEDAVKVGGKELKLNGAGTRAWAGLVKVYAIGMYLTEKKNTPADVLAMTGPRRMKLVLLRKVNNEELGQAFMDGLNKNSDKAEKSKFVDQTVKMGEVFASISDLDKGSVIVTDYIPDVGLQVYVNDKKLGEPMTGLAFANAYFKIWLGDKPADSSLKEKLLGN</sequence>
<evidence type="ECO:0000313" key="4">
    <source>
        <dbReference type="Proteomes" id="UP000031572"/>
    </source>
</evidence>
<feature type="signal peptide" evidence="1">
    <location>
        <begin position="1"/>
        <end position="26"/>
    </location>
</feature>
<dbReference type="Pfam" id="PF16036">
    <property type="entry name" value="Chalcone_3"/>
    <property type="match status" value="1"/>
</dbReference>
<dbReference type="RefSeq" id="WP_040042698.1">
    <property type="nucleotide sequence ID" value="NZ_JWJG01000028.1"/>
</dbReference>
<reference evidence="3 4" key="1">
    <citation type="submission" date="2014-12" db="EMBL/GenBank/DDBJ databases">
        <title>Denitrispirillum autotrophicum gen. nov., sp. nov., Denitrifying, Facultatively Autotrophic Bacteria Isolated from Rice Paddy Soil.</title>
        <authorList>
            <person name="Ishii S."/>
            <person name="Ashida N."/>
            <person name="Ohno H."/>
            <person name="Otsuka S."/>
            <person name="Yokota A."/>
            <person name="Senoo K."/>
        </authorList>
    </citation>
    <scope>NUCLEOTIDE SEQUENCE [LARGE SCALE GENOMIC DNA]</scope>
    <source>
        <strain evidence="3 4">TSA66</strain>
    </source>
</reference>